<organism evidence="1 2">
    <name type="scientific">Pyruvatibacter mobilis</name>
    <dbReference type="NCBI Taxonomy" id="1712261"/>
    <lineage>
        <taxon>Bacteria</taxon>
        <taxon>Pseudomonadati</taxon>
        <taxon>Pseudomonadota</taxon>
        <taxon>Alphaproteobacteria</taxon>
        <taxon>Hyphomicrobiales</taxon>
        <taxon>Parvibaculaceae</taxon>
        <taxon>Pyruvatibacter</taxon>
    </lineage>
</organism>
<name>A0A845Q7Q4_9HYPH</name>
<evidence type="ECO:0000313" key="2">
    <source>
        <dbReference type="Proteomes" id="UP000470384"/>
    </source>
</evidence>
<dbReference type="RefSeq" id="WP_160586376.1">
    <property type="nucleotide sequence ID" value="NZ_BMHN01000001.1"/>
</dbReference>
<dbReference type="Proteomes" id="UP000470384">
    <property type="component" value="Unassembled WGS sequence"/>
</dbReference>
<sequence>MQNTNNIAAEILSYQKVASTTTMRFSGGLIGRYEEQEELLLIEPRPSGHGAALFTQVKPADFLSFLDTLGLRLLGLEEIVELPPVPAVVWSPATFLLDKFDGWDAEQTWHRTAAALRAQSEYPTADTAIHIAFHLRCAVNCLRKASIGYERHLRRALFSGQQLGIRSTHIDDYEVFESIHGFFVEASMVRDHLSKFASRVIFQKPDFETYVSLLKWLRDVEAPTQLGEELISAGTQDSSGWLACLSRYRNNIIHGSPLVGATTANRFVLLSTGPVKFNLAKVVLEVPENPFASEEGDLVDALDLCVKYTRKLARLALQVVNESGVKPVDITIKPKNSFSGP</sequence>
<dbReference type="GeneID" id="300656296"/>
<dbReference type="OrthoDB" id="6777010at2"/>
<dbReference type="EMBL" id="WXYQ01000001">
    <property type="protein sequence ID" value="NBG94240.1"/>
    <property type="molecule type" value="Genomic_DNA"/>
</dbReference>
<accession>A0A845Q7Q4</accession>
<protein>
    <submittedName>
        <fullName evidence="1">Uncharacterized protein</fullName>
    </submittedName>
</protein>
<gene>
    <name evidence="1" type="ORF">GTQ45_00675</name>
</gene>
<proteinExistence type="predicted"/>
<comment type="caution">
    <text evidence="1">The sequence shown here is derived from an EMBL/GenBank/DDBJ whole genome shotgun (WGS) entry which is preliminary data.</text>
</comment>
<reference evidence="1 2" key="1">
    <citation type="journal article" date="2016" name="Int. J. Syst. Evol. Microbiol.">
        <title>Pyruvatibacter mobilis gen. nov., sp. nov., a marine bacterium from the culture broth of Picochlorum sp. 122.</title>
        <authorList>
            <person name="Wang G."/>
            <person name="Tang M."/>
            <person name="Wu H."/>
            <person name="Dai S."/>
            <person name="Li T."/>
            <person name="Chen C."/>
            <person name="He H."/>
            <person name="Fan J."/>
            <person name="Xiang W."/>
            <person name="Li X."/>
        </authorList>
    </citation>
    <scope>NUCLEOTIDE SEQUENCE [LARGE SCALE GENOMIC DNA]</scope>
    <source>
        <strain evidence="1 2">GYP-11</strain>
    </source>
</reference>
<evidence type="ECO:0000313" key="1">
    <source>
        <dbReference type="EMBL" id="NBG94240.1"/>
    </source>
</evidence>
<keyword evidence="2" id="KW-1185">Reference proteome</keyword>
<dbReference type="AlphaFoldDB" id="A0A845Q7Q4"/>